<dbReference type="EMBL" id="NHOC01000008">
    <property type="protein sequence ID" value="OUM20070.1"/>
    <property type="molecule type" value="Genomic_DNA"/>
</dbReference>
<dbReference type="Gene3D" id="3.30.420.180">
    <property type="entry name" value="CobE/GbiG C-terminal domain"/>
    <property type="match status" value="1"/>
</dbReference>
<protein>
    <recommendedName>
        <fullName evidence="5">Cobalamin biosynthesis protein CbiG</fullName>
    </recommendedName>
</protein>
<dbReference type="SUPFAM" id="SSF159664">
    <property type="entry name" value="CobE/GbiG C-terminal domain-like"/>
    <property type="match status" value="1"/>
</dbReference>
<dbReference type="Pfam" id="PF01890">
    <property type="entry name" value="CbiG_C"/>
    <property type="match status" value="1"/>
</dbReference>
<dbReference type="InterPro" id="IPR021744">
    <property type="entry name" value="CbiG_N"/>
</dbReference>
<reference evidence="3 4" key="1">
    <citation type="submission" date="2017-05" db="EMBL/GenBank/DDBJ databases">
        <title>Butyricicoccus porcorum sp. nov. a butyrate-producing bacterium from the swine intestinal tract.</title>
        <authorList>
            <person name="Trachsel J."/>
            <person name="Humphrey S."/>
            <person name="Allen H.K."/>
        </authorList>
    </citation>
    <scope>NUCLEOTIDE SEQUENCE [LARGE SCALE GENOMIC DNA]</scope>
    <source>
        <strain evidence="3">BB10</strain>
    </source>
</reference>
<feature type="domain" description="CobE/GbiG C-terminal" evidence="1">
    <location>
        <begin position="213"/>
        <end position="329"/>
    </location>
</feature>
<dbReference type="InterPro" id="IPR038029">
    <property type="entry name" value="GbiG_N_sf"/>
</dbReference>
<gene>
    <name evidence="3" type="ORF">CBW42_10040</name>
</gene>
<accession>A0A252F388</accession>
<dbReference type="SUPFAM" id="SSF159672">
    <property type="entry name" value="CbiG N-terminal domain-like"/>
    <property type="match status" value="1"/>
</dbReference>
<dbReference type="PANTHER" id="PTHR37477">
    <property type="entry name" value="COBALT-PRECORRIN-5A HYDROLASE"/>
    <property type="match status" value="1"/>
</dbReference>
<dbReference type="InterPro" id="IPR002750">
    <property type="entry name" value="CobE/GbiG_C"/>
</dbReference>
<evidence type="ECO:0000259" key="2">
    <source>
        <dbReference type="Pfam" id="PF11760"/>
    </source>
</evidence>
<name>A0A252F388_9FIRM</name>
<dbReference type="AlphaFoldDB" id="A0A252F388"/>
<comment type="caution">
    <text evidence="3">The sequence shown here is derived from an EMBL/GenBank/DDBJ whole genome shotgun (WGS) entry which is preliminary data.</text>
</comment>
<proteinExistence type="predicted"/>
<dbReference type="PANTHER" id="PTHR37477:SF1">
    <property type="entry name" value="COBALT-PRECORRIN-5A HYDROLASE"/>
    <property type="match status" value="1"/>
</dbReference>
<dbReference type="InterPro" id="IPR052553">
    <property type="entry name" value="CbiG_hydrolase"/>
</dbReference>
<dbReference type="OrthoDB" id="9781023at2"/>
<evidence type="ECO:0000259" key="1">
    <source>
        <dbReference type="Pfam" id="PF01890"/>
    </source>
</evidence>
<keyword evidence="4" id="KW-1185">Reference proteome</keyword>
<evidence type="ECO:0000313" key="4">
    <source>
        <dbReference type="Proteomes" id="UP000194903"/>
    </source>
</evidence>
<evidence type="ECO:0008006" key="5">
    <source>
        <dbReference type="Google" id="ProtNLM"/>
    </source>
</evidence>
<dbReference type="Proteomes" id="UP000194903">
    <property type="component" value="Unassembled WGS sequence"/>
</dbReference>
<dbReference type="Pfam" id="PF11760">
    <property type="entry name" value="CbiG_N"/>
    <property type="match status" value="1"/>
</dbReference>
<dbReference type="InterPro" id="IPR036518">
    <property type="entry name" value="CobE/GbiG_C_sf"/>
</dbReference>
<dbReference type="GO" id="GO:0009236">
    <property type="term" value="P:cobalamin biosynthetic process"/>
    <property type="evidence" value="ECO:0007669"/>
    <property type="project" value="InterPro"/>
</dbReference>
<dbReference type="Gene3D" id="3.40.50.11220">
    <property type="match status" value="1"/>
</dbReference>
<evidence type="ECO:0000313" key="3">
    <source>
        <dbReference type="EMBL" id="OUM20070.1"/>
    </source>
</evidence>
<organism evidence="3 4">
    <name type="scientific">Butyricicoccus porcorum</name>
    <dbReference type="NCBI Taxonomy" id="1945634"/>
    <lineage>
        <taxon>Bacteria</taxon>
        <taxon>Bacillati</taxon>
        <taxon>Bacillota</taxon>
        <taxon>Clostridia</taxon>
        <taxon>Eubacteriales</taxon>
        <taxon>Butyricicoccaceae</taxon>
        <taxon>Butyricicoccus</taxon>
    </lineage>
</organism>
<feature type="domain" description="Cobalamin synthesis G N-terminal" evidence="2">
    <location>
        <begin position="47"/>
        <end position="126"/>
    </location>
</feature>
<sequence>MNISIISFTGRGHALSARIAACMPEDCVTQYAKAEGFAAYDSVRAFAARAMAEDSAVIFVGAAGIAVRAVAPFVRGKDVDPAVLVVDENGRFVIPVLSGHIGGANQLAEQLAEQLHAIPVITTATDGRGRFAADSWAVQHGCVVADIRCIKYISGALLRGDSVGLRSEFPISGALPEGITAEGQPENGILISIYERAERPFAHTLWLVPRIVHVGVGCRRDLPPDQLNARVEELLGQLGIARQAVASVASIDLKADEPAVCELARAWNVPAQFYTAAELDEVPGEFPPSAFVRETTGTDNVCQRAAARASKNGRCLLGKTAGGGTTVSVYCEDWRTEF</sequence>
<dbReference type="RefSeq" id="WP_087020825.1">
    <property type="nucleotide sequence ID" value="NZ_CP178353.1"/>
</dbReference>